<organism evidence="8">
    <name type="scientific">freshwater metagenome</name>
    <dbReference type="NCBI Taxonomy" id="449393"/>
    <lineage>
        <taxon>unclassified sequences</taxon>
        <taxon>metagenomes</taxon>
        <taxon>ecological metagenomes</taxon>
    </lineage>
</organism>
<name>A0A6J7AKL8_9ZZZZ</name>
<gene>
    <name evidence="8" type="ORF">UFOPK3204_01180</name>
</gene>
<keyword evidence="2" id="KW-0813">Transport</keyword>
<feature type="transmembrane region" description="Helical" evidence="7">
    <location>
        <begin position="41"/>
        <end position="60"/>
    </location>
</feature>
<feature type="transmembrane region" description="Helical" evidence="7">
    <location>
        <begin position="218"/>
        <end position="239"/>
    </location>
</feature>
<comment type="subcellular location">
    <subcellularLocation>
        <location evidence="1">Cell membrane</location>
        <topology evidence="1">Multi-pass membrane protein</topology>
    </subcellularLocation>
</comment>
<feature type="transmembrane region" description="Helical" evidence="7">
    <location>
        <begin position="96"/>
        <end position="116"/>
    </location>
</feature>
<dbReference type="AlphaFoldDB" id="A0A6J7AKL8"/>
<evidence type="ECO:0000256" key="4">
    <source>
        <dbReference type="ARBA" id="ARBA00022692"/>
    </source>
</evidence>
<dbReference type="Pfam" id="PF01925">
    <property type="entry name" value="TauE"/>
    <property type="match status" value="1"/>
</dbReference>
<evidence type="ECO:0000313" key="8">
    <source>
        <dbReference type="EMBL" id="CAB4833008.1"/>
    </source>
</evidence>
<dbReference type="GO" id="GO:0005886">
    <property type="term" value="C:plasma membrane"/>
    <property type="evidence" value="ECO:0007669"/>
    <property type="project" value="UniProtKB-SubCell"/>
</dbReference>
<dbReference type="PANTHER" id="PTHR30269">
    <property type="entry name" value="TRANSMEMBRANE PROTEIN YFCA"/>
    <property type="match status" value="1"/>
</dbReference>
<feature type="transmembrane region" description="Helical" evidence="7">
    <location>
        <begin position="160"/>
        <end position="180"/>
    </location>
</feature>
<evidence type="ECO:0000256" key="2">
    <source>
        <dbReference type="ARBA" id="ARBA00022448"/>
    </source>
</evidence>
<feature type="transmembrane region" description="Helical" evidence="7">
    <location>
        <begin position="12"/>
        <end position="35"/>
    </location>
</feature>
<keyword evidence="3" id="KW-1003">Cell membrane</keyword>
<feature type="transmembrane region" description="Helical" evidence="7">
    <location>
        <begin position="186"/>
        <end position="206"/>
    </location>
</feature>
<evidence type="ECO:0000256" key="5">
    <source>
        <dbReference type="ARBA" id="ARBA00022989"/>
    </source>
</evidence>
<keyword evidence="4 7" id="KW-0812">Transmembrane</keyword>
<dbReference type="EMBL" id="CAFABK010000056">
    <property type="protein sequence ID" value="CAB4833008.1"/>
    <property type="molecule type" value="Genomic_DNA"/>
</dbReference>
<proteinExistence type="predicted"/>
<feature type="transmembrane region" description="Helical" evidence="7">
    <location>
        <begin position="72"/>
        <end position="90"/>
    </location>
</feature>
<evidence type="ECO:0000256" key="7">
    <source>
        <dbReference type="SAM" id="Phobius"/>
    </source>
</evidence>
<reference evidence="8" key="1">
    <citation type="submission" date="2020-05" db="EMBL/GenBank/DDBJ databases">
        <authorList>
            <person name="Chiriac C."/>
            <person name="Salcher M."/>
            <person name="Ghai R."/>
            <person name="Kavagutti S V."/>
        </authorList>
    </citation>
    <scope>NUCLEOTIDE SEQUENCE</scope>
</reference>
<evidence type="ECO:0000256" key="3">
    <source>
        <dbReference type="ARBA" id="ARBA00022475"/>
    </source>
</evidence>
<protein>
    <submittedName>
        <fullName evidence="8">Unannotated protein</fullName>
    </submittedName>
</protein>
<keyword evidence="6 7" id="KW-0472">Membrane</keyword>
<keyword evidence="5 7" id="KW-1133">Transmembrane helix</keyword>
<dbReference type="InterPro" id="IPR002781">
    <property type="entry name" value="TM_pro_TauE-like"/>
</dbReference>
<accession>A0A6J7AKL8</accession>
<evidence type="ECO:0000256" key="1">
    <source>
        <dbReference type="ARBA" id="ARBA00004651"/>
    </source>
</evidence>
<dbReference type="PANTHER" id="PTHR30269:SF37">
    <property type="entry name" value="MEMBRANE TRANSPORTER PROTEIN"/>
    <property type="match status" value="1"/>
</dbReference>
<evidence type="ECO:0000256" key="6">
    <source>
        <dbReference type="ARBA" id="ARBA00023136"/>
    </source>
</evidence>
<dbReference type="InterPro" id="IPR052017">
    <property type="entry name" value="TSUP"/>
</dbReference>
<sequence>MELAGIAIIEGAIFLGAVVQGSSGLGFNLTAAPIVNSIMPGPSSVGLINLFALLQNSWLLTKERGRIHWDSFRILGPSLTFGVLIGFAMVKLIPDAVMPILIALSALASLITLAVWRSGSGPVSGVVAGVWSGAINTYAGVGGPPVASYLINQGWSHGDFLRTLQLVFIGIDIVSLPILGLPSLPWWFYAVGVGCLMLGTRAGSLLRGRLSQQQALRLSRTVIAVAALASLTYSTITLLGR</sequence>